<dbReference type="InterPro" id="IPR039553">
    <property type="entry name" value="Prefoldin-like"/>
</dbReference>
<dbReference type="Proteomes" id="UP001590950">
    <property type="component" value="Unassembled WGS sequence"/>
</dbReference>
<feature type="compositionally biased region" description="Polar residues" evidence="2">
    <location>
        <begin position="530"/>
        <end position="539"/>
    </location>
</feature>
<name>A0ABR4A2Q2_9LECA</name>
<dbReference type="EMBL" id="JBEFKJ010000022">
    <property type="protein sequence ID" value="KAL2040222.1"/>
    <property type="molecule type" value="Genomic_DNA"/>
</dbReference>
<feature type="compositionally biased region" description="Basic and acidic residues" evidence="2">
    <location>
        <begin position="369"/>
        <end position="379"/>
    </location>
</feature>
<feature type="region of interest" description="Disordered" evidence="2">
    <location>
        <begin position="191"/>
        <end position="285"/>
    </location>
</feature>
<keyword evidence="5" id="KW-1185">Reference proteome</keyword>
<proteinExistence type="predicted"/>
<gene>
    <name evidence="4" type="ORF">N7G274_007125</name>
</gene>
<evidence type="ECO:0000259" key="3">
    <source>
        <dbReference type="Pfam" id="PF12927"/>
    </source>
</evidence>
<feature type="domain" description="DUF3835" evidence="3">
    <location>
        <begin position="553"/>
        <end position="635"/>
    </location>
</feature>
<feature type="region of interest" description="Disordered" evidence="2">
    <location>
        <begin position="360"/>
        <end position="379"/>
    </location>
</feature>
<feature type="compositionally biased region" description="Basic and acidic residues" evidence="2">
    <location>
        <begin position="238"/>
        <end position="248"/>
    </location>
</feature>
<organism evidence="4 5">
    <name type="scientific">Stereocaulon virgatum</name>
    <dbReference type="NCBI Taxonomy" id="373712"/>
    <lineage>
        <taxon>Eukaryota</taxon>
        <taxon>Fungi</taxon>
        <taxon>Dikarya</taxon>
        <taxon>Ascomycota</taxon>
        <taxon>Pezizomycotina</taxon>
        <taxon>Lecanoromycetes</taxon>
        <taxon>OSLEUM clade</taxon>
        <taxon>Lecanoromycetidae</taxon>
        <taxon>Lecanorales</taxon>
        <taxon>Lecanorineae</taxon>
        <taxon>Stereocaulaceae</taxon>
        <taxon>Stereocaulon</taxon>
    </lineage>
</organism>
<evidence type="ECO:0000313" key="5">
    <source>
        <dbReference type="Proteomes" id="UP001590950"/>
    </source>
</evidence>
<feature type="compositionally biased region" description="Basic and acidic residues" evidence="2">
    <location>
        <begin position="196"/>
        <end position="220"/>
    </location>
</feature>
<feature type="compositionally biased region" description="Basic residues" evidence="2">
    <location>
        <begin position="626"/>
        <end position="638"/>
    </location>
</feature>
<dbReference type="Pfam" id="PF12927">
    <property type="entry name" value="DUF3835"/>
    <property type="match status" value="1"/>
</dbReference>
<dbReference type="InterPro" id="IPR024325">
    <property type="entry name" value="DUF3835"/>
</dbReference>
<feature type="region of interest" description="Disordered" evidence="2">
    <location>
        <begin position="421"/>
        <end position="447"/>
    </location>
</feature>
<accession>A0ABR4A2Q2</accession>
<protein>
    <recommendedName>
        <fullName evidence="3">DUF3835 domain-containing protein</fullName>
    </recommendedName>
</protein>
<feature type="region of interest" description="Disordered" evidence="2">
    <location>
        <begin position="602"/>
        <end position="638"/>
    </location>
</feature>
<feature type="compositionally biased region" description="Acidic residues" evidence="2">
    <location>
        <begin position="421"/>
        <end position="444"/>
    </location>
</feature>
<keyword evidence="1" id="KW-0175">Coiled coil</keyword>
<feature type="region of interest" description="Disordered" evidence="2">
    <location>
        <begin position="488"/>
        <end position="580"/>
    </location>
</feature>
<comment type="caution">
    <text evidence="4">The sequence shown here is derived from an EMBL/GenBank/DDBJ whole genome shotgun (WGS) entry which is preliminary data.</text>
</comment>
<evidence type="ECO:0000256" key="2">
    <source>
        <dbReference type="SAM" id="MobiDB-lite"/>
    </source>
</evidence>
<sequence>MTGVRDTFVDLERHRLQLEQNVAKLQASLRHWQQWELEYEGMKEELVDLETNSSQPDLGRLGEDSDSDFLGNSDSVLLTPKERSLLLLDDKGQSRDTRQVLGLLSRRIDYVQKNEKTISSLLQAAEEKYAASLVLVQPEVRDEEGLPLIEIHEELDEEGNVISGTTSTPGDTAPQLVEALSKAGIKVSPATPVPLEIHDSQPKEASRDHTSNSLYKDRIQMSKSIDLGTDMNKASFDTQDKDADERQQRPPAPRKSVSFADGTKTTSDHKKVGYTGNPLPTSNPKIKLSREDKARLQDDAIRAILGTDSLSQEEKNKAISAVIKKGASQPLPAHIDEEWKLTKDKPIVTSGSARRIGKDLERNSGSVTTDEKADTATEKSFEPVIPVDESPEDAALRRQMIQYNMGEVGAVVAELELDEEGISYSDDDDEDYLDENSSIEEDEDKFGRTKQRVLSDDYLAEMKALEKRLQNIGPNAGIAGVALADGHRMLQQPSDDSVSKVVDQKPKSGNKKGVRFAKELEIQEAPKPTPNVTSQQNSEPKPPPRAASNPVHASVIERPFRASTSDNSEGVPAEPDDYDPALVQQEVATEYHKMRNRMIQRQGGFTARDEEKAEVPLTEAEGGPKKMSRFKAARLGRV</sequence>
<evidence type="ECO:0000256" key="1">
    <source>
        <dbReference type="SAM" id="Coils"/>
    </source>
</evidence>
<feature type="coiled-coil region" evidence="1">
    <location>
        <begin position="8"/>
        <end position="52"/>
    </location>
</feature>
<reference evidence="4 5" key="1">
    <citation type="submission" date="2024-09" db="EMBL/GenBank/DDBJ databases">
        <title>Rethinking Asexuality: The Enigmatic Case of Functional Sexual Genes in Lepraria (Stereocaulaceae).</title>
        <authorList>
            <person name="Doellman M."/>
            <person name="Sun Y."/>
            <person name="Barcenas-Pena A."/>
            <person name="Lumbsch H.T."/>
            <person name="Grewe F."/>
        </authorList>
    </citation>
    <scope>NUCLEOTIDE SEQUENCE [LARGE SCALE GENOMIC DNA]</scope>
    <source>
        <strain evidence="4 5">Mercado 3170</strain>
    </source>
</reference>
<dbReference type="Pfam" id="PF13758">
    <property type="entry name" value="Prefoldin_3"/>
    <property type="match status" value="1"/>
</dbReference>
<evidence type="ECO:0000313" key="4">
    <source>
        <dbReference type="EMBL" id="KAL2040222.1"/>
    </source>
</evidence>